<sequence>MTIFKDLSDKLIHEESETSMWMLPYSTLMLVLMIMFSALYVYSYQDTIRYELALTSMEESTEEISSSIKETVLAQKIDEFIRELKMEGIAEIKTTPHAIKLSLASPAIFDSASAEVRPELMPLMLKLYDHLRYMDNIIIMEGHTDNVPIHTSKYASNWELSAARAFSMIYFYIQRDIDPRRLVAHGYGEHRPTHSNSTPLGRAMNRRIEVTILREGVVR</sequence>
<accession>A0A0F9JVP9</accession>
<dbReference type="InterPro" id="IPR036737">
    <property type="entry name" value="OmpA-like_sf"/>
</dbReference>
<keyword evidence="1" id="KW-1133">Transmembrane helix</keyword>
<dbReference type="SUPFAM" id="SSF103088">
    <property type="entry name" value="OmpA-like"/>
    <property type="match status" value="1"/>
</dbReference>
<dbReference type="PROSITE" id="PS51123">
    <property type="entry name" value="OMPA_2"/>
    <property type="match status" value="1"/>
</dbReference>
<evidence type="ECO:0000256" key="1">
    <source>
        <dbReference type="SAM" id="Phobius"/>
    </source>
</evidence>
<dbReference type="PANTHER" id="PTHR30329:SF21">
    <property type="entry name" value="LIPOPROTEIN YIAD-RELATED"/>
    <property type="match status" value="1"/>
</dbReference>
<dbReference type="CDD" id="cd07185">
    <property type="entry name" value="OmpA_C-like"/>
    <property type="match status" value="1"/>
</dbReference>
<protein>
    <recommendedName>
        <fullName evidence="2">OmpA-like domain-containing protein</fullName>
    </recommendedName>
</protein>
<dbReference type="Gene3D" id="3.30.1330.60">
    <property type="entry name" value="OmpA-like domain"/>
    <property type="match status" value="1"/>
</dbReference>
<keyword evidence="1" id="KW-0472">Membrane</keyword>
<dbReference type="InterPro" id="IPR006665">
    <property type="entry name" value="OmpA-like"/>
</dbReference>
<keyword evidence="1" id="KW-0812">Transmembrane</keyword>
<name>A0A0F9JVP9_9ZZZZ</name>
<feature type="domain" description="OmpA-like" evidence="2">
    <location>
        <begin position="96"/>
        <end position="216"/>
    </location>
</feature>
<dbReference type="EMBL" id="LAZR01015253">
    <property type="protein sequence ID" value="KKM13983.1"/>
    <property type="molecule type" value="Genomic_DNA"/>
</dbReference>
<proteinExistence type="predicted"/>
<comment type="caution">
    <text evidence="3">The sequence shown here is derived from an EMBL/GenBank/DDBJ whole genome shotgun (WGS) entry which is preliminary data.</text>
</comment>
<dbReference type="PANTHER" id="PTHR30329">
    <property type="entry name" value="STATOR ELEMENT OF FLAGELLAR MOTOR COMPLEX"/>
    <property type="match status" value="1"/>
</dbReference>
<organism evidence="3">
    <name type="scientific">marine sediment metagenome</name>
    <dbReference type="NCBI Taxonomy" id="412755"/>
    <lineage>
        <taxon>unclassified sequences</taxon>
        <taxon>metagenomes</taxon>
        <taxon>ecological metagenomes</taxon>
    </lineage>
</organism>
<dbReference type="AlphaFoldDB" id="A0A0F9JVP9"/>
<gene>
    <name evidence="3" type="ORF">LCGC14_1710730</name>
</gene>
<feature type="transmembrane region" description="Helical" evidence="1">
    <location>
        <begin position="20"/>
        <end position="42"/>
    </location>
</feature>
<reference evidence="3" key="1">
    <citation type="journal article" date="2015" name="Nature">
        <title>Complex archaea that bridge the gap between prokaryotes and eukaryotes.</title>
        <authorList>
            <person name="Spang A."/>
            <person name="Saw J.H."/>
            <person name="Jorgensen S.L."/>
            <person name="Zaremba-Niedzwiedzka K."/>
            <person name="Martijn J."/>
            <person name="Lind A.E."/>
            <person name="van Eijk R."/>
            <person name="Schleper C."/>
            <person name="Guy L."/>
            <person name="Ettema T.J."/>
        </authorList>
    </citation>
    <scope>NUCLEOTIDE SEQUENCE</scope>
</reference>
<dbReference type="Pfam" id="PF00691">
    <property type="entry name" value="OmpA"/>
    <property type="match status" value="1"/>
</dbReference>
<evidence type="ECO:0000313" key="3">
    <source>
        <dbReference type="EMBL" id="KKM13983.1"/>
    </source>
</evidence>
<evidence type="ECO:0000259" key="2">
    <source>
        <dbReference type="PROSITE" id="PS51123"/>
    </source>
</evidence>
<dbReference type="InterPro" id="IPR050330">
    <property type="entry name" value="Bact_OuterMem_StrucFunc"/>
</dbReference>